<keyword evidence="2" id="KW-1185">Reference proteome</keyword>
<dbReference type="Proteomes" id="UP001549146">
    <property type="component" value="Unassembled WGS sequence"/>
</dbReference>
<accession>A0ABV2LUM8</accession>
<organism evidence="1 2">
    <name type="scientific">Moheibacter stercoris</name>
    <dbReference type="NCBI Taxonomy" id="1628251"/>
    <lineage>
        <taxon>Bacteria</taxon>
        <taxon>Pseudomonadati</taxon>
        <taxon>Bacteroidota</taxon>
        <taxon>Flavobacteriia</taxon>
        <taxon>Flavobacteriales</taxon>
        <taxon>Weeksellaceae</taxon>
        <taxon>Moheibacter</taxon>
    </lineage>
</organism>
<proteinExistence type="predicted"/>
<comment type="caution">
    <text evidence="1">The sequence shown here is derived from an EMBL/GenBank/DDBJ whole genome shotgun (WGS) entry which is preliminary data.</text>
</comment>
<protein>
    <recommendedName>
        <fullName evidence="3">Outer membrane protein beta-barrel family protein</fullName>
    </recommendedName>
</protein>
<dbReference type="RefSeq" id="WP_354509328.1">
    <property type="nucleotide sequence ID" value="NZ_JBEPMO010000010.1"/>
</dbReference>
<evidence type="ECO:0000313" key="2">
    <source>
        <dbReference type="Proteomes" id="UP001549146"/>
    </source>
</evidence>
<evidence type="ECO:0000313" key="1">
    <source>
        <dbReference type="EMBL" id="MET3732266.1"/>
    </source>
</evidence>
<dbReference type="EMBL" id="JBEPMO010000010">
    <property type="protein sequence ID" value="MET3732266.1"/>
    <property type="molecule type" value="Genomic_DNA"/>
</dbReference>
<reference evidence="1 2" key="1">
    <citation type="submission" date="2024-06" db="EMBL/GenBank/DDBJ databases">
        <title>Genomic Encyclopedia of Type Strains, Phase IV (KMG-IV): sequencing the most valuable type-strain genomes for metagenomic binning, comparative biology and taxonomic classification.</title>
        <authorList>
            <person name="Goeker M."/>
        </authorList>
    </citation>
    <scope>NUCLEOTIDE SEQUENCE [LARGE SCALE GENOMIC DNA]</scope>
    <source>
        <strain evidence="1 2">DSM 29388</strain>
    </source>
</reference>
<evidence type="ECO:0008006" key="3">
    <source>
        <dbReference type="Google" id="ProtNLM"/>
    </source>
</evidence>
<sequence length="84" mass="9988">MGAPFKTAQLGDSDSKYVRLNFIPKYTLRRSLAENFFLEWELGPNFSLFSNEIKWDRNENNEILPTYRGFEMTIHAAFRIGYRF</sequence>
<gene>
    <name evidence="1" type="ORF">ABID46_001855</name>
</gene>
<name>A0ABV2LUM8_9FLAO</name>